<name>A0A6H2GYK8_9BACL</name>
<dbReference type="EMBL" id="CP051428">
    <property type="protein sequence ID" value="QJC52523.1"/>
    <property type="molecule type" value="Genomic_DNA"/>
</dbReference>
<dbReference type="AlphaFoldDB" id="A0A6H2GYK8"/>
<keyword evidence="3" id="KW-0449">Lipoprotein</keyword>
<evidence type="ECO:0000313" key="3">
    <source>
        <dbReference type="EMBL" id="QJC52523.1"/>
    </source>
</evidence>
<organism evidence="3 4">
    <name type="scientific">Paenibacillus albicereus</name>
    <dbReference type="NCBI Taxonomy" id="2726185"/>
    <lineage>
        <taxon>Bacteria</taxon>
        <taxon>Bacillati</taxon>
        <taxon>Bacillota</taxon>
        <taxon>Bacilli</taxon>
        <taxon>Bacillales</taxon>
        <taxon>Paenibacillaceae</taxon>
        <taxon>Paenibacillus</taxon>
    </lineage>
</organism>
<dbReference type="NCBIfam" id="TIGR02898">
    <property type="entry name" value="spore_YhcN_YlaJ"/>
    <property type="match status" value="1"/>
</dbReference>
<evidence type="ECO:0000256" key="1">
    <source>
        <dbReference type="SAM" id="MobiDB-lite"/>
    </source>
</evidence>
<dbReference type="Proteomes" id="UP000502136">
    <property type="component" value="Chromosome"/>
</dbReference>
<feature type="region of interest" description="Disordered" evidence="1">
    <location>
        <begin position="27"/>
        <end position="50"/>
    </location>
</feature>
<reference evidence="3 4" key="1">
    <citation type="submission" date="2020-04" db="EMBL/GenBank/DDBJ databases">
        <title>Novel Paenibacillus strain UniB2 isolated from commercial digestive syrup.</title>
        <authorList>
            <person name="Thorat V."/>
            <person name="Kirdat K."/>
            <person name="Tiwarekar B."/>
            <person name="Yadav A."/>
        </authorList>
    </citation>
    <scope>NUCLEOTIDE SEQUENCE [LARGE SCALE GENOMIC DNA]</scope>
    <source>
        <strain evidence="3 4">UniB2</strain>
    </source>
</reference>
<dbReference type="Pfam" id="PF09580">
    <property type="entry name" value="Spore_YhcN_YlaJ"/>
    <property type="match status" value="1"/>
</dbReference>
<dbReference type="InterPro" id="IPR014247">
    <property type="entry name" value="Spore_lipoprot_YhcN/YlaJ"/>
</dbReference>
<evidence type="ECO:0000313" key="4">
    <source>
        <dbReference type="Proteomes" id="UP000502136"/>
    </source>
</evidence>
<keyword evidence="2" id="KW-0732">Signal</keyword>
<dbReference type="GO" id="GO:0030435">
    <property type="term" value="P:sporulation resulting in formation of a cellular spore"/>
    <property type="evidence" value="ECO:0007669"/>
    <property type="project" value="InterPro"/>
</dbReference>
<feature type="chain" id="PRO_5026028887" evidence="2">
    <location>
        <begin position="22"/>
        <end position="180"/>
    </location>
</feature>
<accession>A0A6H2GYK8</accession>
<sequence>MRKWLLSAALLCLAIAGCGTAATRDAAPPSAGGAAVRSQQTHAEGEKTIGSAQAAKRLEELASRVEGVEKAHCVLAGKTAVVGIDVGGSVERSKVGTIKYAVAQALREDPLGVNAVVTADMDVNRRLAELGEDIRAGRPIQGFAEEMADLIGRVMPQLPSEVLPLPESNRVQPAASPGRP</sequence>
<dbReference type="KEGG" id="palr:HGI30_13755"/>
<evidence type="ECO:0000256" key="2">
    <source>
        <dbReference type="SAM" id="SignalP"/>
    </source>
</evidence>
<dbReference type="RefSeq" id="WP_168908079.1">
    <property type="nucleotide sequence ID" value="NZ_CP051428.1"/>
</dbReference>
<proteinExistence type="predicted"/>
<protein>
    <submittedName>
        <fullName evidence="3">YhcN/YlaJ family sporulation lipoprotein</fullName>
    </submittedName>
</protein>
<dbReference type="PROSITE" id="PS51257">
    <property type="entry name" value="PROKAR_LIPOPROTEIN"/>
    <property type="match status" value="1"/>
</dbReference>
<keyword evidence="4" id="KW-1185">Reference proteome</keyword>
<gene>
    <name evidence="3" type="ORF">HGI30_13755</name>
</gene>
<dbReference type="InterPro" id="IPR019076">
    <property type="entry name" value="Spore_lipoprot_YhcN/YlaJ-like"/>
</dbReference>
<feature type="signal peptide" evidence="2">
    <location>
        <begin position="1"/>
        <end position="21"/>
    </location>
</feature>